<organism evidence="1 2">
    <name type="scientific">Siculibacillus lacustris</name>
    <dbReference type="NCBI Taxonomy" id="1549641"/>
    <lineage>
        <taxon>Bacteria</taxon>
        <taxon>Pseudomonadati</taxon>
        <taxon>Pseudomonadota</taxon>
        <taxon>Alphaproteobacteria</taxon>
        <taxon>Hyphomicrobiales</taxon>
        <taxon>Ancalomicrobiaceae</taxon>
        <taxon>Siculibacillus</taxon>
    </lineage>
</organism>
<dbReference type="Pfam" id="PF06386">
    <property type="entry name" value="GvpL_GvpF"/>
    <property type="match status" value="1"/>
</dbReference>
<dbReference type="RefSeq" id="WP_131306414.1">
    <property type="nucleotide sequence ID" value="NZ_SJFN01000004.1"/>
</dbReference>
<evidence type="ECO:0000313" key="2">
    <source>
        <dbReference type="Proteomes" id="UP000292781"/>
    </source>
</evidence>
<dbReference type="AlphaFoldDB" id="A0A4Q9VVQ2"/>
<dbReference type="GO" id="GO:0031411">
    <property type="term" value="C:gas vesicle"/>
    <property type="evidence" value="ECO:0007669"/>
    <property type="project" value="InterPro"/>
</dbReference>
<reference evidence="1 2" key="1">
    <citation type="submission" date="2019-02" db="EMBL/GenBank/DDBJ databases">
        <title>Siculibacillus lacustris gen. nov., sp. nov., a new rosette-forming bacterium isolated from a freshwater crater lake (Lake St. Ana, Romania).</title>
        <authorList>
            <person name="Felfoldi T."/>
            <person name="Marton Z."/>
            <person name="Szabo A."/>
            <person name="Mentes A."/>
            <person name="Boka K."/>
            <person name="Marialigeti K."/>
            <person name="Mathe I."/>
            <person name="Koncz M."/>
            <person name="Schumann P."/>
            <person name="Toth E."/>
        </authorList>
    </citation>
    <scope>NUCLEOTIDE SEQUENCE [LARGE SCALE GENOMIC DNA]</scope>
    <source>
        <strain evidence="1 2">SA-279</strain>
    </source>
</reference>
<dbReference type="EMBL" id="SJFN01000004">
    <property type="protein sequence ID" value="TBW40339.1"/>
    <property type="molecule type" value="Genomic_DNA"/>
</dbReference>
<gene>
    <name evidence="1" type="ORF">EYW49_03920</name>
</gene>
<comment type="caution">
    <text evidence="1">The sequence shown here is derived from an EMBL/GenBank/DDBJ whole genome shotgun (WGS) entry which is preliminary data.</text>
</comment>
<evidence type="ECO:0000313" key="1">
    <source>
        <dbReference type="EMBL" id="TBW40339.1"/>
    </source>
</evidence>
<keyword evidence="2" id="KW-1185">Reference proteome</keyword>
<dbReference type="InterPro" id="IPR009430">
    <property type="entry name" value="GvpL/GvpF"/>
</dbReference>
<name>A0A4Q9VVQ2_9HYPH</name>
<proteinExistence type="predicted"/>
<dbReference type="Proteomes" id="UP000292781">
    <property type="component" value="Unassembled WGS sequence"/>
</dbReference>
<dbReference type="GO" id="GO:0031412">
    <property type="term" value="P:gas vesicle organization"/>
    <property type="evidence" value="ECO:0007669"/>
    <property type="project" value="InterPro"/>
</dbReference>
<protein>
    <submittedName>
        <fullName evidence="1">Uncharacterized protein</fullName>
    </submittedName>
</protein>
<sequence length="333" mass="35584">MSLRLIGITRRDVADSLERQAAAGAGEPFTVVEAYGLCAILAPAGARRFTLFRRRREAREAAEAACRLAHVAAIGAVLPARPGTVIDDPMQALELLTGDSAALAQALDRFGAMRQVRIGVAWDEAAMIAGLRSRPDFAGLLADSVGTIRSQAARRIRAFLGEERMRLATILAEALAAVVQDRLALPPEGEDGVADLVVLIDGDRQTALAAALAGFEARLVGGGRITCTAPAAVTSFAAVTIDRTDPARIERARRLIRVDPIESPARLRAAWRAYVQRRLPESIAETGDDLDFDGAGEAYRLLSRIAGQRRVLGHDPSLVADIRRDGAGERRSA</sequence>
<accession>A0A4Q9VVQ2</accession>